<organism evidence="1 2">
    <name type="scientific">Siccirubricoccus deserti</name>
    <dbReference type="NCBI Taxonomy" id="2013562"/>
    <lineage>
        <taxon>Bacteria</taxon>
        <taxon>Pseudomonadati</taxon>
        <taxon>Pseudomonadota</taxon>
        <taxon>Alphaproteobacteria</taxon>
        <taxon>Acetobacterales</taxon>
        <taxon>Roseomonadaceae</taxon>
        <taxon>Siccirubricoccus</taxon>
    </lineage>
</organism>
<accession>A0A9X0R634</accession>
<evidence type="ECO:0000313" key="2">
    <source>
        <dbReference type="Proteomes" id="UP000600101"/>
    </source>
</evidence>
<dbReference type="Proteomes" id="UP000600101">
    <property type="component" value="Unassembled WGS sequence"/>
</dbReference>
<keyword evidence="2" id="KW-1185">Reference proteome</keyword>
<name>A0A9X0R634_9PROT</name>
<gene>
    <name evidence="1" type="ORF">H7965_27895</name>
</gene>
<reference evidence="1" key="1">
    <citation type="submission" date="2020-08" db="EMBL/GenBank/DDBJ databases">
        <authorList>
            <person name="Hu Y."/>
            <person name="Nguyen S.V."/>
            <person name="Li F."/>
            <person name="Fanning S."/>
        </authorList>
    </citation>
    <scope>NUCLEOTIDE SEQUENCE</scope>
    <source>
        <strain evidence="1">SYSU D8009</strain>
    </source>
</reference>
<protein>
    <submittedName>
        <fullName evidence="1">Uncharacterized protein</fullName>
    </submittedName>
</protein>
<dbReference type="AlphaFoldDB" id="A0A9X0R634"/>
<dbReference type="RefSeq" id="WP_186773803.1">
    <property type="nucleotide sequence ID" value="NZ_JACOMF010000114.1"/>
</dbReference>
<proteinExistence type="predicted"/>
<evidence type="ECO:0000313" key="1">
    <source>
        <dbReference type="EMBL" id="MBC4019067.1"/>
    </source>
</evidence>
<dbReference type="EMBL" id="JACOMF010000114">
    <property type="protein sequence ID" value="MBC4019067.1"/>
    <property type="molecule type" value="Genomic_DNA"/>
</dbReference>
<comment type="caution">
    <text evidence="1">The sequence shown here is derived from an EMBL/GenBank/DDBJ whole genome shotgun (WGS) entry which is preliminary data.</text>
</comment>
<sequence length="63" mass="6571">MSDQELRATWAAPLAVGVESGCVALVTQDHELVGHPAEALGRRVATAVTLEFGVVKEAAITVE</sequence>